<keyword evidence="2" id="KW-1185">Reference proteome</keyword>
<proteinExistence type="predicted"/>
<evidence type="ECO:0000313" key="2">
    <source>
        <dbReference type="Proteomes" id="UP001150538"/>
    </source>
</evidence>
<evidence type="ECO:0000313" key="1">
    <source>
        <dbReference type="EMBL" id="KAJ1909884.1"/>
    </source>
</evidence>
<gene>
    <name evidence="1" type="ORF">H4219_006324</name>
</gene>
<reference evidence="1" key="1">
    <citation type="submission" date="2022-07" db="EMBL/GenBank/DDBJ databases">
        <title>Phylogenomic reconstructions and comparative analyses of Kickxellomycotina fungi.</title>
        <authorList>
            <person name="Reynolds N.K."/>
            <person name="Stajich J.E."/>
            <person name="Barry K."/>
            <person name="Grigoriev I.V."/>
            <person name="Crous P."/>
            <person name="Smith M.E."/>
        </authorList>
    </citation>
    <scope>NUCLEOTIDE SEQUENCE</scope>
    <source>
        <strain evidence="1">NBRC 100468</strain>
    </source>
</reference>
<dbReference type="AlphaFoldDB" id="A0A9W7ZID3"/>
<sequence length="247" mass="27675">MSAQPQQQQSPEHLPTMIMTAIGESMDIVDQLTTNNQLGRSGNVADDASQPLLVCEQIDVSLNHAAFKAMYQRYTQSVAKAETQKEDFLLSVFDMVQPFLEQSKHKIQVQVTSFIAKRQQAPMTLRGQPGQGQSLGVFDGIVPCDLGHLFRIYESLIQEIHKDVREFTDGSEVIENEHDFASFVCAVNAYTRTTAAIVRIYHVALDLFLAGRVDECSRMIERMLRNRIVKKLTGRQTTAANAAQRSV</sequence>
<comment type="caution">
    <text evidence="1">The sequence shown here is derived from an EMBL/GenBank/DDBJ whole genome shotgun (WGS) entry which is preliminary data.</text>
</comment>
<dbReference type="Proteomes" id="UP001150538">
    <property type="component" value="Unassembled WGS sequence"/>
</dbReference>
<dbReference type="EMBL" id="JANBPU010000667">
    <property type="protein sequence ID" value="KAJ1909884.1"/>
    <property type="molecule type" value="Genomic_DNA"/>
</dbReference>
<accession>A0A9W7ZID3</accession>
<organism evidence="1 2">
    <name type="scientific">Mycoemilia scoparia</name>
    <dbReference type="NCBI Taxonomy" id="417184"/>
    <lineage>
        <taxon>Eukaryota</taxon>
        <taxon>Fungi</taxon>
        <taxon>Fungi incertae sedis</taxon>
        <taxon>Zoopagomycota</taxon>
        <taxon>Kickxellomycotina</taxon>
        <taxon>Kickxellomycetes</taxon>
        <taxon>Kickxellales</taxon>
        <taxon>Kickxellaceae</taxon>
        <taxon>Mycoemilia</taxon>
    </lineage>
</organism>
<name>A0A9W7ZID3_9FUNG</name>
<protein>
    <submittedName>
        <fullName evidence="1">Uncharacterized protein</fullName>
    </submittedName>
</protein>